<dbReference type="Proteomes" id="UP000324015">
    <property type="component" value="Chromosome"/>
</dbReference>
<proteinExistence type="predicted"/>
<accession>A0A5P2CV98</accession>
<organism evidence="1 2">
    <name type="scientific">Streptomyces venezuelae</name>
    <dbReference type="NCBI Taxonomy" id="54571"/>
    <lineage>
        <taxon>Bacteria</taxon>
        <taxon>Bacillati</taxon>
        <taxon>Actinomycetota</taxon>
        <taxon>Actinomycetes</taxon>
        <taxon>Kitasatosporales</taxon>
        <taxon>Streptomycetaceae</taxon>
        <taxon>Streptomyces</taxon>
    </lineage>
</organism>
<evidence type="ECO:0000313" key="2">
    <source>
        <dbReference type="Proteomes" id="UP000324015"/>
    </source>
</evidence>
<sequence>MPGRLLDGVEREPGNVTAPVLCESVDSGLLDTTLESFDLHYAVKTTLNPGPKDTGWMTEEQKAGG</sequence>
<gene>
    <name evidence="1" type="ORF">DEJ49_32100</name>
</gene>
<dbReference type="AlphaFoldDB" id="A0A5P2CV98"/>
<dbReference type="EMBL" id="CP029191">
    <property type="protein sequence ID" value="QES45021.1"/>
    <property type="molecule type" value="Genomic_DNA"/>
</dbReference>
<protein>
    <submittedName>
        <fullName evidence="1">Uncharacterized protein</fullName>
    </submittedName>
</protein>
<evidence type="ECO:0000313" key="1">
    <source>
        <dbReference type="EMBL" id="QES45021.1"/>
    </source>
</evidence>
<reference evidence="1 2" key="1">
    <citation type="submission" date="2018-05" db="EMBL/GenBank/DDBJ databases">
        <title>Streptomyces venezuelae.</title>
        <authorList>
            <person name="Kim W."/>
            <person name="Lee N."/>
            <person name="Cho B.-K."/>
        </authorList>
    </citation>
    <scope>NUCLEOTIDE SEQUENCE [LARGE SCALE GENOMIC DNA]</scope>
    <source>
        <strain evidence="1 2">ATCC 14585</strain>
    </source>
</reference>
<name>A0A5P2CV98_STRVZ</name>